<reference evidence="2" key="1">
    <citation type="journal article" date="2016" name="Proc. Natl. Acad. Sci. U.S.A.">
        <title>Comparative genomics of biotechnologically important yeasts.</title>
        <authorList>
            <person name="Riley R."/>
            <person name="Haridas S."/>
            <person name="Wolfe K.H."/>
            <person name="Lopes M.R."/>
            <person name="Hittinger C.T."/>
            <person name="Goeker M."/>
            <person name="Salamov A.A."/>
            <person name="Wisecaver J.H."/>
            <person name="Long T.M."/>
            <person name="Calvey C.H."/>
            <person name="Aerts A.L."/>
            <person name="Barry K.W."/>
            <person name="Choi C."/>
            <person name="Clum A."/>
            <person name="Coughlan A.Y."/>
            <person name="Deshpande S."/>
            <person name="Douglass A.P."/>
            <person name="Hanson S.J."/>
            <person name="Klenk H.-P."/>
            <person name="LaButti K.M."/>
            <person name="Lapidus A."/>
            <person name="Lindquist E.A."/>
            <person name="Lipzen A.M."/>
            <person name="Meier-Kolthoff J.P."/>
            <person name="Ohm R.A."/>
            <person name="Otillar R.P."/>
            <person name="Pangilinan J.L."/>
            <person name="Peng Y."/>
            <person name="Rokas A."/>
            <person name="Rosa C.A."/>
            <person name="Scheuner C."/>
            <person name="Sibirny A.A."/>
            <person name="Slot J.C."/>
            <person name="Stielow J.B."/>
            <person name="Sun H."/>
            <person name="Kurtzman C.P."/>
            <person name="Blackwell M."/>
            <person name="Grigoriev I.V."/>
            <person name="Jeffries T.W."/>
        </authorList>
    </citation>
    <scope>NUCLEOTIDE SEQUENCE [LARGE SCALE GENOMIC DNA]</scope>
    <source>
        <strain evidence="2">NRRL Y-1626</strain>
    </source>
</reference>
<evidence type="ECO:0000313" key="2">
    <source>
        <dbReference type="Proteomes" id="UP000092321"/>
    </source>
</evidence>
<dbReference type="AlphaFoldDB" id="A0A1B7TI72"/>
<protein>
    <submittedName>
        <fullName evidence="1">Uncharacterized protein</fullName>
    </submittedName>
</protein>
<sequence>MAKHNINSHDSFCGVTLLDVDYFQIDLINKKTFTLYIKIEVDNKNKEKLELFQGIISLKGIYKGHIFMYINNSILFIGDGDNDNSSIYHCYCENLPLSLHNYITINEENYNDIDILNYYLNVQFIGSLDNNIPSIVLEKNFKLNLNHNSFTNTLPDLDTKEYIYNEFNCFKQYQVMQKIFSKENNDTVSVDDLKKNLISIVQTGKLPISDFQNEPSLNLNIVSSSSEINDEKQQQLYNIKTANQTISIKLNYPVYPICAKSLIISINSSELDLLSGVSVQLYKTTKLATTKISQKLDKFTLFADTTQQSILMNLPIAIEQPTVVDEMEYKLLVKFVEPFLNDKDNLDMGIAKKNLYFNNSKEMKHGFKYMLSPEMTGTLGVCYIPIVFKR</sequence>
<organism evidence="1 2">
    <name type="scientific">Hanseniaspora valbyensis NRRL Y-1626</name>
    <dbReference type="NCBI Taxonomy" id="766949"/>
    <lineage>
        <taxon>Eukaryota</taxon>
        <taxon>Fungi</taxon>
        <taxon>Dikarya</taxon>
        <taxon>Ascomycota</taxon>
        <taxon>Saccharomycotina</taxon>
        <taxon>Saccharomycetes</taxon>
        <taxon>Saccharomycodales</taxon>
        <taxon>Saccharomycodaceae</taxon>
        <taxon>Hanseniaspora</taxon>
    </lineage>
</organism>
<gene>
    <name evidence="1" type="ORF">HANVADRAFT_589</name>
</gene>
<accession>A0A1B7TI72</accession>
<evidence type="ECO:0000313" key="1">
    <source>
        <dbReference type="EMBL" id="OBA28450.1"/>
    </source>
</evidence>
<name>A0A1B7TI72_9ASCO</name>
<keyword evidence="2" id="KW-1185">Reference proteome</keyword>
<dbReference type="OrthoDB" id="3973371at2759"/>
<dbReference type="Proteomes" id="UP000092321">
    <property type="component" value="Unassembled WGS sequence"/>
</dbReference>
<comment type="caution">
    <text evidence="1">The sequence shown here is derived from an EMBL/GenBank/DDBJ whole genome shotgun (WGS) entry which is preliminary data.</text>
</comment>
<dbReference type="EMBL" id="LXPE01000003">
    <property type="protein sequence ID" value="OBA28450.1"/>
    <property type="molecule type" value="Genomic_DNA"/>
</dbReference>
<proteinExistence type="predicted"/>